<comment type="caution">
    <text evidence="1">The sequence shown here is derived from an EMBL/GenBank/DDBJ whole genome shotgun (WGS) entry which is preliminary data.</text>
</comment>
<evidence type="ECO:0000313" key="2">
    <source>
        <dbReference type="Proteomes" id="UP001419268"/>
    </source>
</evidence>
<dbReference type="AlphaFoldDB" id="A0AAP0Q3E5"/>
<sequence>MGLTMSPDISPGYATSSACLSMTARDNDTRFIVVRSNDLRPLPNLPEWFKKLDMHGLMHLACVKEFVYLTLKLQIAVVLYWFRIS</sequence>
<gene>
    <name evidence="1" type="ORF">Scep_001488</name>
</gene>
<accession>A0AAP0Q3E5</accession>
<protein>
    <submittedName>
        <fullName evidence="1">Uncharacterized protein</fullName>
    </submittedName>
</protein>
<name>A0AAP0Q3E5_9MAGN</name>
<keyword evidence="2" id="KW-1185">Reference proteome</keyword>
<evidence type="ECO:0000313" key="1">
    <source>
        <dbReference type="EMBL" id="KAK9166297.1"/>
    </source>
</evidence>
<dbReference type="EMBL" id="JBBNAG010000001">
    <property type="protein sequence ID" value="KAK9166297.1"/>
    <property type="molecule type" value="Genomic_DNA"/>
</dbReference>
<reference evidence="1 2" key="1">
    <citation type="submission" date="2024-01" db="EMBL/GenBank/DDBJ databases">
        <title>Genome assemblies of Stephania.</title>
        <authorList>
            <person name="Yang L."/>
        </authorList>
    </citation>
    <scope>NUCLEOTIDE SEQUENCE [LARGE SCALE GENOMIC DNA]</scope>
    <source>
        <strain evidence="1">JXDWG</strain>
        <tissue evidence="1">Leaf</tissue>
    </source>
</reference>
<proteinExistence type="predicted"/>
<dbReference type="Proteomes" id="UP001419268">
    <property type="component" value="Unassembled WGS sequence"/>
</dbReference>
<organism evidence="1 2">
    <name type="scientific">Stephania cephalantha</name>
    <dbReference type="NCBI Taxonomy" id="152367"/>
    <lineage>
        <taxon>Eukaryota</taxon>
        <taxon>Viridiplantae</taxon>
        <taxon>Streptophyta</taxon>
        <taxon>Embryophyta</taxon>
        <taxon>Tracheophyta</taxon>
        <taxon>Spermatophyta</taxon>
        <taxon>Magnoliopsida</taxon>
        <taxon>Ranunculales</taxon>
        <taxon>Menispermaceae</taxon>
        <taxon>Menispermoideae</taxon>
        <taxon>Cissampelideae</taxon>
        <taxon>Stephania</taxon>
    </lineage>
</organism>